<reference evidence="1" key="1">
    <citation type="submission" date="2023-04" db="EMBL/GenBank/DDBJ databases">
        <title>Ambrosiozyma monospora NBRC 10751.</title>
        <authorList>
            <person name="Ichikawa N."/>
            <person name="Sato H."/>
            <person name="Tonouchi N."/>
        </authorList>
    </citation>
    <scope>NUCLEOTIDE SEQUENCE</scope>
    <source>
        <strain evidence="1">NBRC 10751</strain>
    </source>
</reference>
<protein>
    <submittedName>
        <fullName evidence="1">Unnamed protein product</fullName>
    </submittedName>
</protein>
<evidence type="ECO:0000313" key="2">
    <source>
        <dbReference type="Proteomes" id="UP001165064"/>
    </source>
</evidence>
<dbReference type="Proteomes" id="UP001165064">
    <property type="component" value="Unassembled WGS sequence"/>
</dbReference>
<keyword evidence="2" id="KW-1185">Reference proteome</keyword>
<evidence type="ECO:0000313" key="1">
    <source>
        <dbReference type="EMBL" id="GME79374.1"/>
    </source>
</evidence>
<accession>A0ACB5T1N0</accession>
<proteinExistence type="predicted"/>
<comment type="caution">
    <text evidence="1">The sequence shown here is derived from an EMBL/GenBank/DDBJ whole genome shotgun (WGS) entry which is preliminary data.</text>
</comment>
<name>A0ACB5T1N0_AMBMO</name>
<organism evidence="1 2">
    <name type="scientific">Ambrosiozyma monospora</name>
    <name type="common">Yeast</name>
    <name type="synonym">Endomycopsis monosporus</name>
    <dbReference type="NCBI Taxonomy" id="43982"/>
    <lineage>
        <taxon>Eukaryota</taxon>
        <taxon>Fungi</taxon>
        <taxon>Dikarya</taxon>
        <taxon>Ascomycota</taxon>
        <taxon>Saccharomycotina</taxon>
        <taxon>Pichiomycetes</taxon>
        <taxon>Pichiales</taxon>
        <taxon>Pichiaceae</taxon>
        <taxon>Ambrosiozyma</taxon>
    </lineage>
</organism>
<gene>
    <name evidence="1" type="ORF">Amon02_000391500</name>
</gene>
<sequence length="407" mass="47008">MLNFQFEIAEGRNKDTSTHAESTSIPILDNQEIDDGYDMLMKAAKANDEENQKSNSHAVKVLKKPPFQRFKDNVWYEDKTWIRMFFGCSIISAILGIVFEPIPDVILIYKFSIVPANVYGQLYQDILMLIVLRTKYVAHLIAYSLLLLFLFSYSIFEHLSVPSHVSLFPPDVLQYTGIHYSEETGIVVKVFPHIVDALYGLTFVLQSWVGLKLIPYFRKATGEQIGNNIILIRANKFFKLHRTLVILLGYLFSVRIMIMASEWFMYWLYLCCLSPFIFLASDFCASREKYWWSITFFVVYFGMIVSVLWTMVRFDINDVLGYVVSYLPTGITLISLLVLVGIAIKVLRNFKKGLYHIHAHEYNWAKFIPGVAEVQESADDIDLSSIHDQSIDDAFQLDHINDVRNFS</sequence>
<dbReference type="EMBL" id="BSXS01002570">
    <property type="protein sequence ID" value="GME79374.1"/>
    <property type="molecule type" value="Genomic_DNA"/>
</dbReference>